<gene>
    <name evidence="2" type="ORF">E5Q11_06245</name>
</gene>
<reference evidence="2 3" key="1">
    <citation type="submission" date="2019-04" db="EMBL/GenBank/DDBJ databases">
        <authorList>
            <person name="Park S."/>
            <person name="Yoon J.-H."/>
        </authorList>
    </citation>
    <scope>NUCLEOTIDE SEQUENCE [LARGE SCALE GENOMIC DNA]</scope>
    <source>
        <strain evidence="2 3">HJM-18</strain>
    </source>
</reference>
<keyword evidence="1" id="KW-0812">Transmembrane</keyword>
<evidence type="ECO:0000256" key="1">
    <source>
        <dbReference type="SAM" id="Phobius"/>
    </source>
</evidence>
<dbReference type="AlphaFoldDB" id="A0A4Z1BJD1"/>
<name>A0A4Z1BJD1_9GAMM</name>
<keyword evidence="3" id="KW-1185">Reference proteome</keyword>
<dbReference type="EMBL" id="SRPF01000002">
    <property type="protein sequence ID" value="TGN39897.1"/>
    <property type="molecule type" value="Genomic_DNA"/>
</dbReference>
<sequence>MSESPTKAFLRPGKVLMLVLAGVMVYVGAVIALVPAGWLWQQARGQVALPSEFQIQQVTGRLWNGVAGLSVAGFPVRAEWALGAPSLSSLALPIDFSLTTAGSEVVGDALVSWQGDGQVRASGRVGVAEFEPLIRRSGGAVIEGDVIIDRLNLSWAGQALTKADGLGRWGGGAVTWPMGDGQGRADFPPMQASLDSSAEGIALVISEQGAEGPAARADIGLTGMMDLRVYKRMVDLAQQPWSDSAQPDDVVFRVRQPVIPGGALR</sequence>
<evidence type="ECO:0000313" key="3">
    <source>
        <dbReference type="Proteomes" id="UP000298325"/>
    </source>
</evidence>
<dbReference type="OrthoDB" id="6359046at2"/>
<organism evidence="2 3">
    <name type="scientific">Marinobacter confluentis</name>
    <dbReference type="NCBI Taxonomy" id="1697557"/>
    <lineage>
        <taxon>Bacteria</taxon>
        <taxon>Pseudomonadati</taxon>
        <taxon>Pseudomonadota</taxon>
        <taxon>Gammaproteobacteria</taxon>
        <taxon>Pseudomonadales</taxon>
        <taxon>Marinobacteraceae</taxon>
        <taxon>Marinobacter</taxon>
    </lineage>
</organism>
<dbReference type="RefSeq" id="WP_135802561.1">
    <property type="nucleotide sequence ID" value="NZ_SRPF01000002.1"/>
</dbReference>
<keyword evidence="1" id="KW-0472">Membrane</keyword>
<protein>
    <recommendedName>
        <fullName evidence="4">General secretion pathway protein N</fullName>
    </recommendedName>
</protein>
<evidence type="ECO:0008006" key="4">
    <source>
        <dbReference type="Google" id="ProtNLM"/>
    </source>
</evidence>
<accession>A0A4Z1BJD1</accession>
<dbReference type="Proteomes" id="UP000298325">
    <property type="component" value="Unassembled WGS sequence"/>
</dbReference>
<evidence type="ECO:0000313" key="2">
    <source>
        <dbReference type="EMBL" id="TGN39897.1"/>
    </source>
</evidence>
<proteinExistence type="predicted"/>
<feature type="transmembrane region" description="Helical" evidence="1">
    <location>
        <begin position="15"/>
        <end position="40"/>
    </location>
</feature>
<keyword evidence="1" id="KW-1133">Transmembrane helix</keyword>
<comment type="caution">
    <text evidence="2">The sequence shown here is derived from an EMBL/GenBank/DDBJ whole genome shotgun (WGS) entry which is preliminary data.</text>
</comment>